<dbReference type="Proteomes" id="UP000663859">
    <property type="component" value="Unassembled WGS sequence"/>
</dbReference>
<organism evidence="1 2">
    <name type="scientific">Candidatus Methylacidithermus pantelleriae</name>
    <dbReference type="NCBI Taxonomy" id="2744239"/>
    <lineage>
        <taxon>Bacteria</taxon>
        <taxon>Pseudomonadati</taxon>
        <taxon>Verrucomicrobiota</taxon>
        <taxon>Methylacidiphilae</taxon>
        <taxon>Methylacidiphilales</taxon>
        <taxon>Methylacidiphilaceae</taxon>
        <taxon>Candidatus Methylacidithermus</taxon>
    </lineage>
</organism>
<comment type="caution">
    <text evidence="1">The sequence shown here is derived from an EMBL/GenBank/DDBJ whole genome shotgun (WGS) entry which is preliminary data.</text>
</comment>
<evidence type="ECO:0000313" key="1">
    <source>
        <dbReference type="EMBL" id="CAF0702248.1"/>
    </source>
</evidence>
<dbReference type="EMBL" id="CAJNOB010000045">
    <property type="protein sequence ID" value="CAF0702248.1"/>
    <property type="molecule type" value="Genomic_DNA"/>
</dbReference>
<reference evidence="1" key="1">
    <citation type="submission" date="2021-02" db="EMBL/GenBank/DDBJ databases">
        <authorList>
            <person name="Cremers G."/>
            <person name="Picone N."/>
        </authorList>
    </citation>
    <scope>NUCLEOTIDE SEQUENCE</scope>
    <source>
        <strain evidence="1">PQ17</strain>
    </source>
</reference>
<proteinExistence type="predicted"/>
<protein>
    <submittedName>
        <fullName evidence="1">Uncharacterized protein</fullName>
    </submittedName>
</protein>
<dbReference type="AlphaFoldDB" id="A0A8J2BMH0"/>
<name>A0A8J2BMH0_9BACT</name>
<accession>A0A8J2BMH0</accession>
<keyword evidence="2" id="KW-1185">Reference proteome</keyword>
<evidence type="ECO:0000313" key="2">
    <source>
        <dbReference type="Proteomes" id="UP000663859"/>
    </source>
</evidence>
<gene>
    <name evidence="1" type="ORF">MPNT_50011</name>
</gene>
<sequence length="62" mass="6977">MNLYGKNEEQTKAILGDAWKEIARGYAQSGKALVIERGDLRKKKLELESVDPVRTRPLSSFA</sequence>